<dbReference type="GO" id="GO:0005524">
    <property type="term" value="F:ATP binding"/>
    <property type="evidence" value="ECO:0007669"/>
    <property type="project" value="UniProtKB-KW"/>
</dbReference>
<organism evidence="3">
    <name type="scientific">Microvirga ossetica</name>
    <dbReference type="NCBI Taxonomy" id="1882682"/>
    <lineage>
        <taxon>Bacteria</taxon>
        <taxon>Pseudomonadati</taxon>
        <taxon>Pseudomonadota</taxon>
        <taxon>Alphaproteobacteria</taxon>
        <taxon>Hyphomicrobiales</taxon>
        <taxon>Methylobacteriaceae</taxon>
        <taxon>Microvirga</taxon>
    </lineage>
</organism>
<dbReference type="Gene3D" id="3.40.50.300">
    <property type="entry name" value="P-loop containing nucleotide triphosphate hydrolases"/>
    <property type="match status" value="1"/>
</dbReference>
<dbReference type="GO" id="GO:0005737">
    <property type="term" value="C:cytoplasm"/>
    <property type="evidence" value="ECO:0007669"/>
    <property type="project" value="TreeGrafter"/>
</dbReference>
<accession>A0A1B2ERV4</accession>
<dbReference type="SUPFAM" id="SSF52540">
    <property type="entry name" value="P-loop containing nucleoside triphosphate hydrolases"/>
    <property type="match status" value="1"/>
</dbReference>
<proteinExistence type="predicted"/>
<evidence type="ECO:0000256" key="2">
    <source>
        <dbReference type="ARBA" id="ARBA00022840"/>
    </source>
</evidence>
<dbReference type="GO" id="GO:0016887">
    <property type="term" value="F:ATP hydrolysis activity"/>
    <property type="evidence" value="ECO:0007669"/>
    <property type="project" value="TreeGrafter"/>
</dbReference>
<geneLocation type="plasmid" evidence="3">
    <name>unnamed1</name>
</geneLocation>
<keyword evidence="1" id="KW-0547">Nucleotide-binding</keyword>
<dbReference type="KEGG" id="moc:BB934_31055"/>
<reference evidence="3" key="1">
    <citation type="submission" date="2016-07" db="EMBL/GenBank/DDBJ databases">
        <title>Microvirga ossetica sp. nov. a new species of rhizobia isolated from root nodules of the legume species Vicia alpestris Steven originated from North Ossetia region in the Caucasus.</title>
        <authorList>
            <person name="Safronova V.I."/>
            <person name="Kuznetsova I.G."/>
            <person name="Sazanova A.L."/>
            <person name="Belimov A."/>
            <person name="Andronov E."/>
            <person name="Osledkin Y.S."/>
            <person name="Onishchuk O.P."/>
            <person name="Kurchak O.N."/>
            <person name="Shaposhnikov A.I."/>
            <person name="Willems A."/>
            <person name="Tikhonovich I.A."/>
        </authorList>
    </citation>
    <scope>NUCLEOTIDE SEQUENCE [LARGE SCALE GENOMIC DNA]</scope>
    <source>
        <strain evidence="3">V5/3M</strain>
        <plasmid evidence="3">unnamed1</plasmid>
    </source>
</reference>
<name>A0A1B2ERV4_9HYPH</name>
<dbReference type="GO" id="GO:0034605">
    <property type="term" value="P:cellular response to heat"/>
    <property type="evidence" value="ECO:0007669"/>
    <property type="project" value="TreeGrafter"/>
</dbReference>
<dbReference type="PANTHER" id="PTHR11638:SF18">
    <property type="entry name" value="HEAT SHOCK PROTEIN 104"/>
    <property type="match status" value="1"/>
</dbReference>
<evidence type="ECO:0000313" key="3">
    <source>
        <dbReference type="EMBL" id="ANY82698.1"/>
    </source>
</evidence>
<evidence type="ECO:0008006" key="4">
    <source>
        <dbReference type="Google" id="ProtNLM"/>
    </source>
</evidence>
<dbReference type="EMBL" id="CP016617">
    <property type="protein sequence ID" value="ANY82698.1"/>
    <property type="molecule type" value="Genomic_DNA"/>
</dbReference>
<dbReference type="InterPro" id="IPR050130">
    <property type="entry name" value="ClpA_ClpB"/>
</dbReference>
<gene>
    <name evidence="3" type="ORF">BB934_31055</name>
</gene>
<sequence>MPIVPVPTAAMIADALSGAVIGQDPTLAALATAVHAQLTLHQPGRPTGVLLLAGPDVARAKDAIAHALADVLGYDWGLYDLADPDLTVEQLFRSGPSGPRPGSLSHQLMRVPHSVIVLDGIERADPPVLERLIASWRNGVILDIAGEGIPTDAAIFLLTTAVAPARLGQIGREDLSADQRHLACLKILSDEGVPAGLLCGVDVAFCLQGLTMRDIARECRRRLEQQVASHGLSLTEDGLITEVLTCAMTSALGVSTLAFRHRRVALDRRLAQCRKTGVTRIRLVMDGDEIGVVPVKPADAAKSAPSASNP</sequence>
<dbReference type="InterPro" id="IPR027417">
    <property type="entry name" value="P-loop_NTPase"/>
</dbReference>
<dbReference type="PANTHER" id="PTHR11638">
    <property type="entry name" value="ATP-DEPENDENT CLP PROTEASE"/>
    <property type="match status" value="1"/>
</dbReference>
<protein>
    <recommendedName>
        <fullName evidence="4">ATPase AAA-type core domain-containing protein</fullName>
    </recommendedName>
</protein>
<keyword evidence="3" id="KW-0614">Plasmid</keyword>
<dbReference type="AlphaFoldDB" id="A0A1B2ERV4"/>
<keyword evidence="2" id="KW-0067">ATP-binding</keyword>
<evidence type="ECO:0000256" key="1">
    <source>
        <dbReference type="ARBA" id="ARBA00022741"/>
    </source>
</evidence>